<reference evidence="3 4" key="1">
    <citation type="submission" date="2019-01" db="EMBL/GenBank/DDBJ databases">
        <title>A draft genome assembly of the solar-powered sea slug Elysia chlorotica.</title>
        <authorList>
            <person name="Cai H."/>
            <person name="Li Q."/>
            <person name="Fang X."/>
            <person name="Li J."/>
            <person name="Curtis N.E."/>
            <person name="Altenburger A."/>
            <person name="Shibata T."/>
            <person name="Feng M."/>
            <person name="Maeda T."/>
            <person name="Schwartz J.A."/>
            <person name="Shigenobu S."/>
            <person name="Lundholm N."/>
            <person name="Nishiyama T."/>
            <person name="Yang H."/>
            <person name="Hasebe M."/>
            <person name="Li S."/>
            <person name="Pierce S.K."/>
            <person name="Wang J."/>
        </authorList>
    </citation>
    <scope>NUCLEOTIDE SEQUENCE [LARGE SCALE GENOMIC DNA]</scope>
    <source>
        <strain evidence="3">EC2010</strain>
        <tissue evidence="3">Whole organism of an adult</tissue>
    </source>
</reference>
<feature type="signal peptide" evidence="1">
    <location>
        <begin position="1"/>
        <end position="18"/>
    </location>
</feature>
<dbReference type="SMART" id="SM00327">
    <property type="entry name" value="VWA"/>
    <property type="match status" value="2"/>
</dbReference>
<protein>
    <recommendedName>
        <fullName evidence="2">VWFA domain-containing protein</fullName>
    </recommendedName>
</protein>
<sequence length="552" mass="59892">MRTSTIILVLALSCQVYAQTSLTLTRCRNALDLIIAVDGSNSMGEPNFRLQVTSVSNVVNALDVSQNNVHVGAILYSQEVEAPIIPMTSNKTQAVQGILGWRYPDQETRTDLAIEVAIDMFQMDGRGGNVPQVLIIATDGASTIPARTLAVADEAKRRGIQVYVVGVAGARNEIDLNEMQAVASSPDKVLVTPDFQTLESTLRNAAEQICISLECGQAQIDMVFMLDTSTNVGPAGFQQLKDFIIEFLFFAHIHVGNIRVGLMTFGDSPMMHFNMLTYIGNEQGLNQAISAIPYRGGGTNMAAAFQFVREQMYTVANGDRQAAPDVVIFVSGSMANINTAQTQQEAEATRAAGIQVYGLGVNLPSMQDLDLVTSRPLQDNRFTVANLAQLQTIIQPIYSNFNRFCADPPPVPACYMGQTDIWYVVDISITAERLSRFDFTNDFAQLKNGLIQQINIVLDPSVSNPGVRMGLVSYSDQSQRVVSTADLSSVSRTAQAVNAIPGFIGVGGSNIAQALQQITEPPQQSQWNSYVAMVTPQSAFLNLQAVQAELSR</sequence>
<dbReference type="InterPro" id="IPR036465">
    <property type="entry name" value="vWFA_dom_sf"/>
</dbReference>
<keyword evidence="4" id="KW-1185">Reference proteome</keyword>
<dbReference type="PRINTS" id="PR00453">
    <property type="entry name" value="VWFADOMAIN"/>
</dbReference>
<dbReference type="PANTHER" id="PTHR24020">
    <property type="entry name" value="COLLAGEN ALPHA"/>
    <property type="match status" value="1"/>
</dbReference>
<dbReference type="PANTHER" id="PTHR24020:SF84">
    <property type="entry name" value="VWFA DOMAIN-CONTAINING PROTEIN"/>
    <property type="match status" value="1"/>
</dbReference>
<comment type="caution">
    <text evidence="3">The sequence shown here is derived from an EMBL/GenBank/DDBJ whole genome shotgun (WGS) entry which is preliminary data.</text>
</comment>
<dbReference type="InterPro" id="IPR050525">
    <property type="entry name" value="ECM_Assembly_Org"/>
</dbReference>
<dbReference type="CDD" id="cd01450">
    <property type="entry name" value="vWFA_subfamily_ECM"/>
    <property type="match status" value="1"/>
</dbReference>
<gene>
    <name evidence="3" type="ORF">EGW08_004711</name>
</gene>
<feature type="non-terminal residue" evidence="3">
    <location>
        <position position="552"/>
    </location>
</feature>
<dbReference type="OrthoDB" id="199024at2759"/>
<keyword evidence="1" id="KW-0732">Signal</keyword>
<dbReference type="PROSITE" id="PS50234">
    <property type="entry name" value="VWFA"/>
    <property type="match status" value="3"/>
</dbReference>
<dbReference type="AlphaFoldDB" id="A0A433U164"/>
<dbReference type="STRING" id="188477.A0A433U164"/>
<evidence type="ECO:0000256" key="1">
    <source>
        <dbReference type="SAM" id="SignalP"/>
    </source>
</evidence>
<dbReference type="Gene3D" id="3.40.50.410">
    <property type="entry name" value="von Willebrand factor, type A domain"/>
    <property type="match status" value="3"/>
</dbReference>
<feature type="chain" id="PRO_5018966766" description="VWFA domain-containing protein" evidence="1">
    <location>
        <begin position="19"/>
        <end position="552"/>
    </location>
</feature>
<feature type="domain" description="VWFA" evidence="2">
    <location>
        <begin position="32"/>
        <end position="209"/>
    </location>
</feature>
<feature type="domain" description="VWFA" evidence="2">
    <location>
        <begin position="221"/>
        <end position="397"/>
    </location>
</feature>
<dbReference type="Proteomes" id="UP000271974">
    <property type="component" value="Unassembled WGS sequence"/>
</dbReference>
<dbReference type="InterPro" id="IPR002035">
    <property type="entry name" value="VWF_A"/>
</dbReference>
<evidence type="ECO:0000313" key="3">
    <source>
        <dbReference type="EMBL" id="RUS87535.1"/>
    </source>
</evidence>
<accession>A0A433U164</accession>
<organism evidence="3 4">
    <name type="scientific">Elysia chlorotica</name>
    <name type="common">Eastern emerald elysia</name>
    <name type="synonym">Sea slug</name>
    <dbReference type="NCBI Taxonomy" id="188477"/>
    <lineage>
        <taxon>Eukaryota</taxon>
        <taxon>Metazoa</taxon>
        <taxon>Spiralia</taxon>
        <taxon>Lophotrochozoa</taxon>
        <taxon>Mollusca</taxon>
        <taxon>Gastropoda</taxon>
        <taxon>Heterobranchia</taxon>
        <taxon>Euthyneura</taxon>
        <taxon>Panpulmonata</taxon>
        <taxon>Sacoglossa</taxon>
        <taxon>Placobranchoidea</taxon>
        <taxon>Plakobranchidae</taxon>
        <taxon>Elysia</taxon>
    </lineage>
</organism>
<proteinExistence type="predicted"/>
<dbReference type="SUPFAM" id="SSF53300">
    <property type="entry name" value="vWA-like"/>
    <property type="match status" value="3"/>
</dbReference>
<dbReference type="EMBL" id="RQTK01000108">
    <property type="protein sequence ID" value="RUS87535.1"/>
    <property type="molecule type" value="Genomic_DNA"/>
</dbReference>
<name>A0A433U164_ELYCH</name>
<dbReference type="Pfam" id="PF00092">
    <property type="entry name" value="VWA"/>
    <property type="match status" value="3"/>
</dbReference>
<evidence type="ECO:0000259" key="2">
    <source>
        <dbReference type="PROSITE" id="PS50234"/>
    </source>
</evidence>
<evidence type="ECO:0000313" key="4">
    <source>
        <dbReference type="Proteomes" id="UP000271974"/>
    </source>
</evidence>
<feature type="domain" description="VWFA" evidence="2">
    <location>
        <begin position="420"/>
        <end position="520"/>
    </location>
</feature>